<feature type="transmembrane region" description="Helical" evidence="1">
    <location>
        <begin position="128"/>
        <end position="150"/>
    </location>
</feature>
<gene>
    <name evidence="3" type="ORF">DFQ59_10649</name>
</gene>
<dbReference type="OrthoDB" id="9780793at2"/>
<dbReference type="InterPro" id="IPR052372">
    <property type="entry name" value="YpjD/HemX"/>
</dbReference>
<dbReference type="AlphaFoldDB" id="A0A369CAZ5"/>
<dbReference type="RefSeq" id="WP_114280036.1">
    <property type="nucleotide sequence ID" value="NZ_QPJY01000006.1"/>
</dbReference>
<reference evidence="3 4" key="1">
    <citation type="submission" date="2018-07" db="EMBL/GenBank/DDBJ databases">
        <title>Genomic Encyclopedia of Type Strains, Phase IV (KMG-IV): sequencing the most valuable type-strain genomes for metagenomic binning, comparative biology and taxonomic classification.</title>
        <authorList>
            <person name="Goeker M."/>
        </authorList>
    </citation>
    <scope>NUCLEOTIDE SEQUENCE [LARGE SCALE GENOMIC DNA]</scope>
    <source>
        <strain evidence="3 4">DSM 26407</strain>
    </source>
</reference>
<feature type="transmembrane region" description="Helical" evidence="1">
    <location>
        <begin position="176"/>
        <end position="199"/>
    </location>
</feature>
<evidence type="ECO:0000313" key="3">
    <source>
        <dbReference type="EMBL" id="RCX29817.1"/>
    </source>
</evidence>
<dbReference type="EMBL" id="QPJY01000006">
    <property type="protein sequence ID" value="RCX29817.1"/>
    <property type="molecule type" value="Genomic_DNA"/>
</dbReference>
<comment type="caution">
    <text evidence="3">The sequence shown here is derived from an EMBL/GenBank/DDBJ whole genome shotgun (WGS) entry which is preliminary data.</text>
</comment>
<feature type="transmembrane region" description="Helical" evidence="1">
    <location>
        <begin position="37"/>
        <end position="57"/>
    </location>
</feature>
<sequence>MNTALISTASIVLYLTSGTLLAWRLMRRPDLPKLPVLAPGLLAAVLHGLLLYHWIHVGMDRDLSFFNVASLLAWIMTILVLLGSLRMPMENVGIAILPLAAVTIITALLFPMHHIVHDIRSPDLLSHILISILAYSLLTIAALQALLLALQHRHLRNRQPGGFVRALPPLQTMETLLFQMIWAGFILLGLSLVTGVLYIDDIFAQHLVHKTVLSIIAWLVFAVLLWGRYRFGWRGRTAVRWTLWGFGFLALAYFGSKLVLELILQR</sequence>
<dbReference type="PANTHER" id="PTHR38034:SF1">
    <property type="entry name" value="INNER MEMBRANE PROTEIN YPJD"/>
    <property type="match status" value="1"/>
</dbReference>
<evidence type="ECO:0000256" key="1">
    <source>
        <dbReference type="SAM" id="Phobius"/>
    </source>
</evidence>
<keyword evidence="1" id="KW-0472">Membrane</keyword>
<dbReference type="Pfam" id="PF01578">
    <property type="entry name" value="Cytochrom_C_asm"/>
    <property type="match status" value="1"/>
</dbReference>
<keyword evidence="4" id="KW-1185">Reference proteome</keyword>
<protein>
    <submittedName>
        <fullName evidence="3">ABC-type uncharacterized transport system permease subunit</fullName>
    </submittedName>
</protein>
<dbReference type="PANTHER" id="PTHR38034">
    <property type="entry name" value="INNER MEMBRANE PROTEIN YPJD"/>
    <property type="match status" value="1"/>
</dbReference>
<proteinExistence type="predicted"/>
<accession>A0A369CAZ5</accession>
<feature type="domain" description="Cytochrome c assembly protein" evidence="2">
    <location>
        <begin position="40"/>
        <end position="263"/>
    </location>
</feature>
<feature type="transmembrane region" description="Helical" evidence="1">
    <location>
        <begin position="63"/>
        <end position="82"/>
    </location>
</feature>
<feature type="transmembrane region" description="Helical" evidence="1">
    <location>
        <begin position="241"/>
        <end position="260"/>
    </location>
</feature>
<organism evidence="3 4">
    <name type="scientific">Thioalbus denitrificans</name>
    <dbReference type="NCBI Taxonomy" id="547122"/>
    <lineage>
        <taxon>Bacteria</taxon>
        <taxon>Pseudomonadati</taxon>
        <taxon>Pseudomonadota</taxon>
        <taxon>Gammaproteobacteria</taxon>
        <taxon>Chromatiales</taxon>
        <taxon>Ectothiorhodospiraceae</taxon>
        <taxon>Thioalbus</taxon>
    </lineage>
</organism>
<evidence type="ECO:0000259" key="2">
    <source>
        <dbReference type="Pfam" id="PF01578"/>
    </source>
</evidence>
<dbReference type="GO" id="GO:0017004">
    <property type="term" value="P:cytochrome complex assembly"/>
    <property type="evidence" value="ECO:0007669"/>
    <property type="project" value="InterPro"/>
</dbReference>
<dbReference type="GO" id="GO:0020037">
    <property type="term" value="F:heme binding"/>
    <property type="evidence" value="ECO:0007669"/>
    <property type="project" value="InterPro"/>
</dbReference>
<name>A0A369CAZ5_9GAMM</name>
<keyword evidence="1" id="KW-1133">Transmembrane helix</keyword>
<keyword evidence="1" id="KW-0812">Transmembrane</keyword>
<dbReference type="InterPro" id="IPR002541">
    <property type="entry name" value="Cyt_c_assembly"/>
</dbReference>
<dbReference type="GO" id="GO:0005886">
    <property type="term" value="C:plasma membrane"/>
    <property type="evidence" value="ECO:0007669"/>
    <property type="project" value="TreeGrafter"/>
</dbReference>
<evidence type="ECO:0000313" key="4">
    <source>
        <dbReference type="Proteomes" id="UP000252707"/>
    </source>
</evidence>
<dbReference type="Proteomes" id="UP000252707">
    <property type="component" value="Unassembled WGS sequence"/>
</dbReference>
<feature type="transmembrane region" description="Helical" evidence="1">
    <location>
        <begin position="94"/>
        <end position="116"/>
    </location>
</feature>
<feature type="transmembrane region" description="Helical" evidence="1">
    <location>
        <begin position="6"/>
        <end position="25"/>
    </location>
</feature>
<feature type="transmembrane region" description="Helical" evidence="1">
    <location>
        <begin position="211"/>
        <end position="229"/>
    </location>
</feature>